<dbReference type="GO" id="GO:0008840">
    <property type="term" value="F:4-hydroxy-tetrahydrodipicolinate synthase activity"/>
    <property type="evidence" value="ECO:0007669"/>
    <property type="project" value="TreeGrafter"/>
</dbReference>
<name>A0A9X1NDJ1_9ACTN</name>
<keyword evidence="8" id="KW-1185">Reference proteome</keyword>
<dbReference type="SUPFAM" id="SSF51569">
    <property type="entry name" value="Aldolase"/>
    <property type="match status" value="1"/>
</dbReference>
<dbReference type="Gene3D" id="3.20.20.70">
    <property type="entry name" value="Aldolase class I"/>
    <property type="match status" value="1"/>
</dbReference>
<organism evidence="7 8">
    <name type="scientific">Kineosporia babensis</name>
    <dbReference type="NCBI Taxonomy" id="499548"/>
    <lineage>
        <taxon>Bacteria</taxon>
        <taxon>Bacillati</taxon>
        <taxon>Actinomycetota</taxon>
        <taxon>Actinomycetes</taxon>
        <taxon>Kineosporiales</taxon>
        <taxon>Kineosporiaceae</taxon>
        <taxon>Kineosporia</taxon>
    </lineage>
</organism>
<dbReference type="InterPro" id="IPR002220">
    <property type="entry name" value="DapA-like"/>
</dbReference>
<evidence type="ECO:0000256" key="1">
    <source>
        <dbReference type="ARBA" id="ARBA00007592"/>
    </source>
</evidence>
<dbReference type="GO" id="GO:0044281">
    <property type="term" value="P:small molecule metabolic process"/>
    <property type="evidence" value="ECO:0007669"/>
    <property type="project" value="UniProtKB-ARBA"/>
</dbReference>
<dbReference type="InterPro" id="IPR013785">
    <property type="entry name" value="Aldolase_TIM"/>
</dbReference>
<feature type="active site" description="Schiff-base intermediate with substrate" evidence="5">
    <location>
        <position position="173"/>
    </location>
</feature>
<dbReference type="Proteomes" id="UP001138997">
    <property type="component" value="Unassembled WGS sequence"/>
</dbReference>
<gene>
    <name evidence="7" type="ORF">LR394_12695</name>
</gene>
<comment type="caution">
    <text evidence="7">The sequence shown here is derived from an EMBL/GenBank/DDBJ whole genome shotgun (WGS) entry which is preliminary data.</text>
</comment>
<dbReference type="PANTHER" id="PTHR12128:SF66">
    <property type="entry name" value="4-HYDROXY-2-OXOGLUTARATE ALDOLASE, MITOCHONDRIAL"/>
    <property type="match status" value="1"/>
</dbReference>
<dbReference type="AlphaFoldDB" id="A0A9X1NDJ1"/>
<dbReference type="PRINTS" id="PR00146">
    <property type="entry name" value="DHPICSNTHASE"/>
</dbReference>
<dbReference type="CDD" id="cd00408">
    <property type="entry name" value="DHDPS-like"/>
    <property type="match status" value="1"/>
</dbReference>
<keyword evidence="3" id="KW-0704">Schiff base</keyword>
<evidence type="ECO:0000313" key="7">
    <source>
        <dbReference type="EMBL" id="MCD5311761.1"/>
    </source>
</evidence>
<evidence type="ECO:0000256" key="4">
    <source>
        <dbReference type="PIRNR" id="PIRNR001365"/>
    </source>
</evidence>
<dbReference type="SMART" id="SM01130">
    <property type="entry name" value="DHDPS"/>
    <property type="match status" value="1"/>
</dbReference>
<proteinExistence type="inferred from homology"/>
<dbReference type="PROSITE" id="PS00666">
    <property type="entry name" value="DHDPS_2"/>
    <property type="match status" value="1"/>
</dbReference>
<dbReference type="InterPro" id="IPR020625">
    <property type="entry name" value="Schiff_base-form_aldolases_AS"/>
</dbReference>
<comment type="similarity">
    <text evidence="1 4">Belongs to the DapA family.</text>
</comment>
<feature type="active site" description="Proton donor/acceptor" evidence="5">
    <location>
        <position position="145"/>
    </location>
</feature>
<accession>A0A9X1NDJ1</accession>
<dbReference type="Pfam" id="PF00701">
    <property type="entry name" value="DHDPS"/>
    <property type="match status" value="1"/>
</dbReference>
<reference evidence="7" key="1">
    <citation type="submission" date="2021-11" db="EMBL/GenBank/DDBJ databases">
        <title>Streptomyces corallinus and Kineosporia corallina sp. nov., two new coral-derived marine actinobacteria.</title>
        <authorList>
            <person name="Buangrab K."/>
            <person name="Sutthacheep M."/>
            <person name="Yeemin T."/>
            <person name="Harunari E."/>
            <person name="Igarashi Y."/>
            <person name="Sripreechasak P."/>
            <person name="Kanchanasin P."/>
            <person name="Tanasupawat S."/>
            <person name="Phongsopitanun W."/>
        </authorList>
    </citation>
    <scope>NUCLEOTIDE SEQUENCE</scope>
    <source>
        <strain evidence="7">JCM 31032</strain>
    </source>
</reference>
<evidence type="ECO:0000256" key="5">
    <source>
        <dbReference type="PIRSR" id="PIRSR001365-1"/>
    </source>
</evidence>
<dbReference type="PANTHER" id="PTHR12128">
    <property type="entry name" value="DIHYDRODIPICOLINATE SYNTHASE"/>
    <property type="match status" value="1"/>
</dbReference>
<sequence>MVADSTDTSALFSAIGGVIPPICTPLTPDRRLDLDSLRNLRSHLVEQGASGIFALGTMGEGHYLTPGQSVQVVETLAAEKRDEPLLVGIVEPSTPRVLEGIDRLVSDRVDGIVVTGPFYANVSEPEILRHFELIAKHSPVPVLAYNMPSNTGYALTAYNMIELLAEDLIVGIKDSSLDLTNLRRVTVEVPNVDKKLIFTGSDTLLDCALDIGANGAVTGLSNIAADHFAGAMAAHAAGRRAELSRILRILNILVQVYVPTEVERGPNSTAIGALKSVLMQQGIIASDALSEPMTPVTEGRREHVRSVLEEARQLAEIVEPPSGLTV</sequence>
<evidence type="ECO:0000256" key="3">
    <source>
        <dbReference type="ARBA" id="ARBA00023270"/>
    </source>
</evidence>
<evidence type="ECO:0000256" key="2">
    <source>
        <dbReference type="ARBA" id="ARBA00023239"/>
    </source>
</evidence>
<dbReference type="PIRSF" id="PIRSF001365">
    <property type="entry name" value="DHDPS"/>
    <property type="match status" value="1"/>
</dbReference>
<keyword evidence="2 4" id="KW-0456">Lyase</keyword>
<evidence type="ECO:0000256" key="6">
    <source>
        <dbReference type="PIRSR" id="PIRSR001365-2"/>
    </source>
</evidence>
<dbReference type="RefSeq" id="WP_231441283.1">
    <property type="nucleotide sequence ID" value="NZ_JAJOMB010000005.1"/>
</dbReference>
<evidence type="ECO:0000313" key="8">
    <source>
        <dbReference type="Proteomes" id="UP001138997"/>
    </source>
</evidence>
<protein>
    <submittedName>
        <fullName evidence="7">Dihydrodipicolinate synthase family protein</fullName>
    </submittedName>
</protein>
<dbReference type="EMBL" id="JAJOMB010000005">
    <property type="protein sequence ID" value="MCD5311761.1"/>
    <property type="molecule type" value="Genomic_DNA"/>
</dbReference>
<feature type="binding site" evidence="6">
    <location>
        <position position="217"/>
    </location>
    <ligand>
        <name>pyruvate</name>
        <dbReference type="ChEBI" id="CHEBI:15361"/>
    </ligand>
</feature>